<comment type="caution">
    <text evidence="1">The sequence shown here is derived from an EMBL/GenBank/DDBJ whole genome shotgun (WGS) entry which is preliminary data.</text>
</comment>
<dbReference type="PANTHER" id="PTHR46999">
    <property type="entry name" value="ALPHA-GLUCAN WATER DIKINASE 1, CHLOROPLASTIC-RELATED"/>
    <property type="match status" value="1"/>
</dbReference>
<dbReference type="Gene3D" id="3.30.470.20">
    <property type="entry name" value="ATP-grasp fold, B domain"/>
    <property type="match status" value="1"/>
</dbReference>
<dbReference type="PANTHER" id="PTHR46999:SF1">
    <property type="entry name" value="ALPHA-GLUCAN WATER DIKINASE 1, CHLOROPLASTIC"/>
    <property type="match status" value="1"/>
</dbReference>
<evidence type="ECO:0000313" key="2">
    <source>
        <dbReference type="Proteomes" id="UP000485058"/>
    </source>
</evidence>
<evidence type="ECO:0000313" key="1">
    <source>
        <dbReference type="EMBL" id="GFH06757.1"/>
    </source>
</evidence>
<dbReference type="EMBL" id="BLLF01000054">
    <property type="protein sequence ID" value="GFH06757.1"/>
    <property type="molecule type" value="Genomic_DNA"/>
</dbReference>
<keyword evidence="2" id="KW-1185">Reference proteome</keyword>
<protein>
    <submittedName>
        <fullName evidence="1">PPDK_N domain-containing protein</fullName>
    </submittedName>
</protein>
<gene>
    <name evidence="1" type="ORF">HaLaN_01442</name>
</gene>
<name>A0A699Y991_HAELA</name>
<organism evidence="1 2">
    <name type="scientific">Haematococcus lacustris</name>
    <name type="common">Green alga</name>
    <name type="synonym">Haematococcus pluvialis</name>
    <dbReference type="NCBI Taxonomy" id="44745"/>
    <lineage>
        <taxon>Eukaryota</taxon>
        <taxon>Viridiplantae</taxon>
        <taxon>Chlorophyta</taxon>
        <taxon>core chlorophytes</taxon>
        <taxon>Chlorophyceae</taxon>
        <taxon>CS clade</taxon>
        <taxon>Chlamydomonadales</taxon>
        <taxon>Haematococcaceae</taxon>
        <taxon>Haematococcus</taxon>
    </lineage>
</organism>
<reference evidence="1 2" key="1">
    <citation type="submission" date="2020-02" db="EMBL/GenBank/DDBJ databases">
        <title>Draft genome sequence of Haematococcus lacustris strain NIES-144.</title>
        <authorList>
            <person name="Morimoto D."/>
            <person name="Nakagawa S."/>
            <person name="Yoshida T."/>
            <person name="Sawayama S."/>
        </authorList>
    </citation>
    <scope>NUCLEOTIDE SEQUENCE [LARGE SCALE GENOMIC DNA]</scope>
    <source>
        <strain evidence="1 2">NIES-144</strain>
    </source>
</reference>
<proteinExistence type="predicted"/>
<sequence length="219" mass="23637">MAVLVQRVVPAQYAFVIHTRNPSNNNEDEVFCEMLMLVESSPMARLGTAAALLLPWLAAGESLVSGMIAGSAVAFKANKQDLNSPEVLCYASKSEGMFVPESLIFRSDSNGEDLEGYAGAGLYESITMDTTETRKVDYMDDQLVQDPGFRRDITSRICKVGMAIEQALGSAQDIEGVVGPDGVITIVQTRPQVAKQQHHQVAVQVERSQVTVQVDDAGG</sequence>
<dbReference type="Proteomes" id="UP000485058">
    <property type="component" value="Unassembled WGS sequence"/>
</dbReference>
<dbReference type="SUPFAM" id="SSF56059">
    <property type="entry name" value="Glutathione synthetase ATP-binding domain-like"/>
    <property type="match status" value="1"/>
</dbReference>
<accession>A0A699Y991</accession>
<dbReference type="AlphaFoldDB" id="A0A699Y991"/>